<dbReference type="RefSeq" id="WP_090812369.1">
    <property type="nucleotide sequence ID" value="NZ_FNKX01000004.1"/>
</dbReference>
<proteinExistence type="inferred from homology"/>
<dbReference type="Proteomes" id="UP000199365">
    <property type="component" value="Unassembled WGS sequence"/>
</dbReference>
<dbReference type="InterPro" id="IPR051013">
    <property type="entry name" value="MBL_superfamily_lactonases"/>
</dbReference>
<evidence type="ECO:0000256" key="5">
    <source>
        <dbReference type="ARBA" id="ARBA00022833"/>
    </source>
</evidence>
<dbReference type="SUPFAM" id="SSF56281">
    <property type="entry name" value="Metallo-hydrolase/oxidoreductase"/>
    <property type="match status" value="1"/>
</dbReference>
<keyword evidence="5" id="KW-0862">Zinc</keyword>
<evidence type="ECO:0000313" key="7">
    <source>
        <dbReference type="EMBL" id="SDR61678.1"/>
    </source>
</evidence>
<dbReference type="Pfam" id="PF00753">
    <property type="entry name" value="Lactamase_B"/>
    <property type="match status" value="1"/>
</dbReference>
<name>A0A1H1KH59_9BURK</name>
<keyword evidence="4" id="KW-0378">Hydrolase</keyword>
<evidence type="ECO:0000256" key="1">
    <source>
        <dbReference type="ARBA" id="ARBA00001947"/>
    </source>
</evidence>
<dbReference type="CDD" id="cd07729">
    <property type="entry name" value="AHL_lactonase_MBL-fold"/>
    <property type="match status" value="1"/>
</dbReference>
<dbReference type="EMBL" id="FNKX01000004">
    <property type="protein sequence ID" value="SDR61678.1"/>
    <property type="molecule type" value="Genomic_DNA"/>
</dbReference>
<accession>A0A1H1KH59</accession>
<keyword evidence="8" id="KW-1185">Reference proteome</keyword>
<dbReference type="STRING" id="157910.SAMN05445850_7896"/>
<keyword evidence="3" id="KW-0479">Metal-binding</keyword>
<evidence type="ECO:0000256" key="4">
    <source>
        <dbReference type="ARBA" id="ARBA00022801"/>
    </source>
</evidence>
<comment type="cofactor">
    <cofactor evidence="1">
        <name>Zn(2+)</name>
        <dbReference type="ChEBI" id="CHEBI:29105"/>
    </cofactor>
</comment>
<evidence type="ECO:0000256" key="3">
    <source>
        <dbReference type="ARBA" id="ARBA00022723"/>
    </source>
</evidence>
<dbReference type="InterPro" id="IPR001279">
    <property type="entry name" value="Metallo-B-lactamas"/>
</dbReference>
<dbReference type="GO" id="GO:0016787">
    <property type="term" value="F:hydrolase activity"/>
    <property type="evidence" value="ECO:0007669"/>
    <property type="project" value="UniProtKB-KW"/>
</dbReference>
<reference evidence="8" key="1">
    <citation type="submission" date="2016-10" db="EMBL/GenBank/DDBJ databases">
        <authorList>
            <person name="Varghese N."/>
            <person name="Submissions S."/>
        </authorList>
    </citation>
    <scope>NUCLEOTIDE SEQUENCE [LARGE SCALE GENOMIC DNA]</scope>
    <source>
        <strain evidence="8">DUS833</strain>
    </source>
</reference>
<protein>
    <submittedName>
        <fullName evidence="7">Glyoxylase, beta-lactamase superfamily II</fullName>
    </submittedName>
</protein>
<dbReference type="Gene3D" id="3.60.15.10">
    <property type="entry name" value="Ribonuclease Z/Hydroxyacylglutathione hydrolase-like"/>
    <property type="match status" value="1"/>
</dbReference>
<organism evidence="7 8">
    <name type="scientific">Paraburkholderia tuberum</name>
    <dbReference type="NCBI Taxonomy" id="157910"/>
    <lineage>
        <taxon>Bacteria</taxon>
        <taxon>Pseudomonadati</taxon>
        <taxon>Pseudomonadota</taxon>
        <taxon>Betaproteobacteria</taxon>
        <taxon>Burkholderiales</taxon>
        <taxon>Burkholderiaceae</taxon>
        <taxon>Paraburkholderia</taxon>
    </lineage>
</organism>
<comment type="similarity">
    <text evidence="2">Belongs to the metallo-beta-lactamase superfamily.</text>
</comment>
<gene>
    <name evidence="7" type="ORF">SAMN05445850_7896</name>
</gene>
<dbReference type="PANTHER" id="PTHR42978:SF7">
    <property type="entry name" value="METALLO-HYDROLASE RV2300C-RELATED"/>
    <property type="match status" value="1"/>
</dbReference>
<dbReference type="AlphaFoldDB" id="A0A1H1KH59"/>
<evidence type="ECO:0000313" key="8">
    <source>
        <dbReference type="Proteomes" id="UP000199365"/>
    </source>
</evidence>
<evidence type="ECO:0000259" key="6">
    <source>
        <dbReference type="Pfam" id="PF00753"/>
    </source>
</evidence>
<sequence>MSKYSIWVLEYAELDQYARGALQYGAYEGSVRLPFCYVLIKSDEHISMVDVGYNHADYGGVLGKKFGISNWHSPRDVLEPFGLTPNQINTIFLTHAHFDHMGNLQDFPNAHFYIQQREISEWIRAMTLPEEFKALNGATDPGDILNAVRAACEGRLHYLDGDASDVIPGIDIHAAFDTHTYGSMWIHVRNDLSPESQDGWILAGDLVYVYENLGCEHPDQVETGPYVPVGLATGSQTRLIETSATMVRTTNGERRRVIPIHDRRLPDVFPSRKLQNGLTITEICRADGQDSMVR</sequence>
<feature type="domain" description="Metallo-beta-lactamase" evidence="6">
    <location>
        <begin position="36"/>
        <end position="190"/>
    </location>
</feature>
<dbReference type="PANTHER" id="PTHR42978">
    <property type="entry name" value="QUORUM-QUENCHING LACTONASE YTNP-RELATED-RELATED"/>
    <property type="match status" value="1"/>
</dbReference>
<dbReference type="GO" id="GO:0046872">
    <property type="term" value="F:metal ion binding"/>
    <property type="evidence" value="ECO:0007669"/>
    <property type="project" value="UniProtKB-KW"/>
</dbReference>
<dbReference type="InterPro" id="IPR036866">
    <property type="entry name" value="RibonucZ/Hydroxyglut_hydro"/>
</dbReference>
<evidence type="ECO:0000256" key="2">
    <source>
        <dbReference type="ARBA" id="ARBA00007749"/>
    </source>
</evidence>